<dbReference type="GO" id="GO:0016787">
    <property type="term" value="F:hydrolase activity"/>
    <property type="evidence" value="ECO:0007669"/>
    <property type="project" value="UniProtKB-KW"/>
</dbReference>
<dbReference type="Proteomes" id="UP000536835">
    <property type="component" value="Unassembled WGS sequence"/>
</dbReference>
<feature type="transmembrane region" description="Helical" evidence="1">
    <location>
        <begin position="261"/>
        <end position="285"/>
    </location>
</feature>
<dbReference type="EMBL" id="JABFCX010000002">
    <property type="protein sequence ID" value="NNU16413.1"/>
    <property type="molecule type" value="Genomic_DNA"/>
</dbReference>
<protein>
    <submittedName>
        <fullName evidence="3">Alpha/beta fold hydrolase</fullName>
    </submittedName>
</protein>
<evidence type="ECO:0000259" key="2">
    <source>
        <dbReference type="Pfam" id="PF12697"/>
    </source>
</evidence>
<keyword evidence="4" id="KW-1185">Reference proteome</keyword>
<keyword evidence="1" id="KW-0472">Membrane</keyword>
<evidence type="ECO:0000313" key="3">
    <source>
        <dbReference type="EMBL" id="NNU16413.1"/>
    </source>
</evidence>
<dbReference type="InterPro" id="IPR029058">
    <property type="entry name" value="AB_hydrolase_fold"/>
</dbReference>
<gene>
    <name evidence="3" type="ORF">HK107_08780</name>
</gene>
<organism evidence="3 4">
    <name type="scientific">Parvularcula mediterranea</name>
    <dbReference type="NCBI Taxonomy" id="2732508"/>
    <lineage>
        <taxon>Bacteria</taxon>
        <taxon>Pseudomonadati</taxon>
        <taxon>Pseudomonadota</taxon>
        <taxon>Alphaproteobacteria</taxon>
        <taxon>Parvularculales</taxon>
        <taxon>Parvularculaceae</taxon>
        <taxon>Parvularcula</taxon>
    </lineage>
</organism>
<evidence type="ECO:0000256" key="1">
    <source>
        <dbReference type="SAM" id="Phobius"/>
    </source>
</evidence>
<dbReference type="SUPFAM" id="SSF53474">
    <property type="entry name" value="alpha/beta-Hydrolases"/>
    <property type="match status" value="1"/>
</dbReference>
<feature type="transmembrane region" description="Helical" evidence="1">
    <location>
        <begin position="157"/>
        <end position="176"/>
    </location>
</feature>
<keyword evidence="3" id="KW-0378">Hydrolase</keyword>
<accession>A0A7Y3RLP9</accession>
<keyword evidence="1" id="KW-0812">Transmembrane</keyword>
<keyword evidence="1" id="KW-1133">Transmembrane helix</keyword>
<name>A0A7Y3RLP9_9PROT</name>
<dbReference type="Gene3D" id="3.40.50.1820">
    <property type="entry name" value="alpha/beta hydrolase"/>
    <property type="match status" value="1"/>
</dbReference>
<dbReference type="Pfam" id="PF12697">
    <property type="entry name" value="Abhydrolase_6"/>
    <property type="match status" value="1"/>
</dbReference>
<feature type="transmembrane region" description="Helical" evidence="1">
    <location>
        <begin position="231"/>
        <end position="249"/>
    </location>
</feature>
<evidence type="ECO:0000313" key="4">
    <source>
        <dbReference type="Proteomes" id="UP000536835"/>
    </source>
</evidence>
<feature type="transmembrane region" description="Helical" evidence="1">
    <location>
        <begin position="119"/>
        <end position="137"/>
    </location>
</feature>
<feature type="domain" description="AB hydrolase-1" evidence="2">
    <location>
        <begin position="4"/>
        <end position="131"/>
    </location>
</feature>
<dbReference type="AlphaFoldDB" id="A0A7Y3RLP9"/>
<dbReference type="RefSeq" id="WP_173198607.1">
    <property type="nucleotide sequence ID" value="NZ_JABFCX010000002.1"/>
</dbReference>
<reference evidence="3 4" key="1">
    <citation type="submission" date="2020-05" db="EMBL/GenBank/DDBJ databases">
        <title>Parvularcula mediterraneae sp. nov., isolated from polypropylene straw from shallow seawater of the seashore of Laganas in Zakynthos island, Greece.</title>
        <authorList>
            <person name="Szabo I."/>
            <person name="Al-Omari J."/>
            <person name="Rado J."/>
            <person name="Szerdahelyi G.S."/>
        </authorList>
    </citation>
    <scope>NUCLEOTIDE SEQUENCE [LARGE SCALE GENOMIC DNA]</scope>
    <source>
        <strain evidence="3 4">ZS-1/3</strain>
    </source>
</reference>
<sequence>MGRVILIHGTFDGDESETGERWWQKGGAMRADLEAAGHQVEAFRWSGENSDVARMKAAQALAHRLAETDDEVTLLAHSHGGNVAREALILLKPDERARIRTVSIGTPFLDRVPPFTRNLWGWETLLLVSVFAILIAIQPVSGRSFEEMSGLSDNEILTGFGVIGVSWALLFLWRIVRNRAANYTDVAGLFTPITHTGDEAVAMLQMADRQKIEAATVANSRSTIRLAMMPLVFLAMAGSVVWLLYYFAINWEVAYDEWQGLLVGIPLFAAGTFFAGVILTTFLSFPLSYVAPPVLNGIVQSTIKSSGLGLDSGASYRRVGPSPVAGGKVQTMPSGLEATISDHANAALSGRVGLLREVLTTASQKGIDPMKALDETFTWDELIHTAYFRVPACRAYILEKVGTS</sequence>
<comment type="caution">
    <text evidence="3">The sequence shown here is derived from an EMBL/GenBank/DDBJ whole genome shotgun (WGS) entry which is preliminary data.</text>
</comment>
<proteinExistence type="predicted"/>
<dbReference type="InterPro" id="IPR000073">
    <property type="entry name" value="AB_hydrolase_1"/>
</dbReference>